<reference evidence="1 2" key="1">
    <citation type="submission" date="2022-02" db="EMBL/GenBank/DDBJ databases">
        <authorList>
            <person name="Tian F."/>
            <person name="Li J."/>
            <person name="Li F."/>
            <person name="Tong Y."/>
        </authorList>
    </citation>
    <scope>NUCLEOTIDE SEQUENCE [LARGE SCALE GENOMIC DNA]</scope>
</reference>
<protein>
    <submittedName>
        <fullName evidence="1">Uncharacterized protein</fullName>
    </submittedName>
</protein>
<keyword evidence="2" id="KW-1185">Reference proteome</keyword>
<gene>
    <name evidence="1" type="ORF">EHEKIMEA_00081</name>
</gene>
<accession>A0AAE9GCW0</accession>
<evidence type="ECO:0000313" key="2">
    <source>
        <dbReference type="Proteomes" id="UP000832072"/>
    </source>
</evidence>
<dbReference type="EMBL" id="OM638103">
    <property type="protein sequence ID" value="UNY46964.1"/>
    <property type="molecule type" value="Genomic_DNA"/>
</dbReference>
<sequence>MKTIKRYIVNEEIKSFYRGKIGTLLDANYRDSLLRFEDGTENWFSNSLITEYIPDTSGWAVGEFCLVKLDGAEVTGRVILVAKTYLKIRITEGRNKDRDVVRQPIDISRNCVKEVTQYRLSFKHGQPGFVSGGNQYFDTEDQAFEYLERNAVKNNITDITLTKVITRTEIPRPVTLKVSFSY</sequence>
<evidence type="ECO:0000313" key="1">
    <source>
        <dbReference type="EMBL" id="UNY46964.1"/>
    </source>
</evidence>
<organism evidence="1 2">
    <name type="scientific">Cronobacter phage LPCS28</name>
    <dbReference type="NCBI Taxonomy" id="2924885"/>
    <lineage>
        <taxon>Viruses</taxon>
        <taxon>Duplodnaviria</taxon>
        <taxon>Heunggongvirae</taxon>
        <taxon>Uroviricota</taxon>
        <taxon>Caudoviricetes</taxon>
        <taxon>Pantevenvirales</taxon>
        <taxon>Straboviridae</taxon>
        <taxon>Nanhuvirus</taxon>
        <taxon>Nanhuvirus LPCS28</taxon>
    </lineage>
</organism>
<proteinExistence type="predicted"/>
<dbReference type="Proteomes" id="UP000832072">
    <property type="component" value="Segment"/>
</dbReference>
<name>A0AAE9GCW0_9CAUD</name>